<reference evidence="2 3" key="1">
    <citation type="submission" date="2023-11" db="EMBL/GenBank/DDBJ databases">
        <title>Halocaridina rubra genome assembly.</title>
        <authorList>
            <person name="Smith C."/>
        </authorList>
    </citation>
    <scope>NUCLEOTIDE SEQUENCE [LARGE SCALE GENOMIC DNA]</scope>
    <source>
        <strain evidence="2">EP-1</strain>
        <tissue evidence="2">Whole</tissue>
    </source>
</reference>
<evidence type="ECO:0000313" key="2">
    <source>
        <dbReference type="EMBL" id="KAK7078236.1"/>
    </source>
</evidence>
<keyword evidence="1" id="KW-0472">Membrane</keyword>
<name>A0AAN8X8I4_HALRR</name>
<dbReference type="Proteomes" id="UP001381693">
    <property type="component" value="Unassembled WGS sequence"/>
</dbReference>
<keyword evidence="1" id="KW-0812">Transmembrane</keyword>
<protein>
    <recommendedName>
        <fullName evidence="4">Methyltransferase domain-containing protein</fullName>
    </recommendedName>
</protein>
<evidence type="ECO:0000256" key="1">
    <source>
        <dbReference type="SAM" id="Phobius"/>
    </source>
</evidence>
<comment type="caution">
    <text evidence="2">The sequence shown here is derived from an EMBL/GenBank/DDBJ whole genome shotgun (WGS) entry which is preliminary data.</text>
</comment>
<dbReference type="PANTHER" id="PTHR32026">
    <property type="entry name" value="METHYLTRANSFERASE-LIKE PROTEIN 24"/>
    <property type="match status" value="1"/>
</dbReference>
<keyword evidence="1" id="KW-1133">Transmembrane helix</keyword>
<gene>
    <name evidence="2" type="ORF">SK128_025463</name>
</gene>
<keyword evidence="3" id="KW-1185">Reference proteome</keyword>
<evidence type="ECO:0000313" key="3">
    <source>
        <dbReference type="Proteomes" id="UP001381693"/>
    </source>
</evidence>
<dbReference type="PANTHER" id="PTHR32026:SF10">
    <property type="entry name" value="METHYLTRANSFERASE-LIKE PROTEIN 24-RELATED"/>
    <property type="match status" value="1"/>
</dbReference>
<proteinExistence type="predicted"/>
<dbReference type="EMBL" id="JAXCGZ010007937">
    <property type="protein sequence ID" value="KAK7078236.1"/>
    <property type="molecule type" value="Genomic_DNA"/>
</dbReference>
<feature type="transmembrane region" description="Helical" evidence="1">
    <location>
        <begin position="9"/>
        <end position="30"/>
    </location>
</feature>
<dbReference type="AlphaFoldDB" id="A0AAN8X8I4"/>
<evidence type="ECO:0008006" key="4">
    <source>
        <dbReference type="Google" id="ProtNLM"/>
    </source>
</evidence>
<sequence>MLYEARKQVVYVVFVFSLLAYAVFVTLLLYRNNHQSQVVSVIRPPYIPSGLVELFDYITKTSRNCHNPLTVPGTEYREGENRSISGHEGTFICLDGVPDTPEACRIYSFGFNRDDIKFETTMGKRGCRVHLVSGTTEYSYSTVGKNVYLYPLNLSNSTGLGEYTLDNFINLMNHMEEPIQYIKTTTMGTEWTLLHNLFTSKYNAFHHVKQIRLLLHLPLANDDNIEILQQQYRLLLGLEYYGYSLLYSRPINGTFYFHYNLDRDVATKYETVWVRH</sequence>
<accession>A0AAN8X8I4</accession>
<organism evidence="2 3">
    <name type="scientific">Halocaridina rubra</name>
    <name type="common">Hawaiian red shrimp</name>
    <dbReference type="NCBI Taxonomy" id="373956"/>
    <lineage>
        <taxon>Eukaryota</taxon>
        <taxon>Metazoa</taxon>
        <taxon>Ecdysozoa</taxon>
        <taxon>Arthropoda</taxon>
        <taxon>Crustacea</taxon>
        <taxon>Multicrustacea</taxon>
        <taxon>Malacostraca</taxon>
        <taxon>Eumalacostraca</taxon>
        <taxon>Eucarida</taxon>
        <taxon>Decapoda</taxon>
        <taxon>Pleocyemata</taxon>
        <taxon>Caridea</taxon>
        <taxon>Atyoidea</taxon>
        <taxon>Atyidae</taxon>
        <taxon>Halocaridina</taxon>
    </lineage>
</organism>
<dbReference type="InterPro" id="IPR026913">
    <property type="entry name" value="METTL24"/>
</dbReference>